<evidence type="ECO:0000259" key="7">
    <source>
        <dbReference type="Pfam" id="PF01435"/>
    </source>
</evidence>
<evidence type="ECO:0000313" key="8">
    <source>
        <dbReference type="EMBL" id="MDJ1501316.1"/>
    </source>
</evidence>
<evidence type="ECO:0000256" key="2">
    <source>
        <dbReference type="ARBA" id="ARBA00022723"/>
    </source>
</evidence>
<keyword evidence="5 6" id="KW-0482">Metalloprotease</keyword>
<dbReference type="InterPro" id="IPR001915">
    <property type="entry name" value="Peptidase_M48"/>
</dbReference>
<dbReference type="GO" id="GO:0004222">
    <property type="term" value="F:metalloendopeptidase activity"/>
    <property type="evidence" value="ECO:0007669"/>
    <property type="project" value="InterPro"/>
</dbReference>
<accession>A0AAE3UEF5</accession>
<evidence type="ECO:0000313" key="9">
    <source>
        <dbReference type="Proteomes" id="UP001232063"/>
    </source>
</evidence>
<dbReference type="PANTHER" id="PTHR22726">
    <property type="entry name" value="METALLOENDOPEPTIDASE OMA1"/>
    <property type="match status" value="1"/>
</dbReference>
<comment type="cofactor">
    <cofactor evidence="6">
        <name>Zn(2+)</name>
        <dbReference type="ChEBI" id="CHEBI:29105"/>
    </cofactor>
    <text evidence="6">Binds 1 zinc ion per subunit.</text>
</comment>
<protein>
    <submittedName>
        <fullName evidence="8">M48 family metallopeptidase</fullName>
    </submittedName>
</protein>
<keyword evidence="9" id="KW-1185">Reference proteome</keyword>
<dbReference type="GO" id="GO:0016020">
    <property type="term" value="C:membrane"/>
    <property type="evidence" value="ECO:0007669"/>
    <property type="project" value="TreeGrafter"/>
</dbReference>
<dbReference type="GO" id="GO:0051603">
    <property type="term" value="P:proteolysis involved in protein catabolic process"/>
    <property type="evidence" value="ECO:0007669"/>
    <property type="project" value="TreeGrafter"/>
</dbReference>
<dbReference type="Proteomes" id="UP001232063">
    <property type="component" value="Unassembled WGS sequence"/>
</dbReference>
<dbReference type="Pfam" id="PF01435">
    <property type="entry name" value="Peptidase_M48"/>
    <property type="match status" value="1"/>
</dbReference>
<feature type="domain" description="Peptidase M48" evidence="7">
    <location>
        <begin position="71"/>
        <end position="255"/>
    </location>
</feature>
<proteinExistence type="inferred from homology"/>
<keyword evidence="2" id="KW-0479">Metal-binding</keyword>
<dbReference type="Gene3D" id="3.30.2010.10">
    <property type="entry name" value="Metalloproteases ('zincins'), catalytic domain"/>
    <property type="match status" value="1"/>
</dbReference>
<dbReference type="GO" id="GO:0046872">
    <property type="term" value="F:metal ion binding"/>
    <property type="evidence" value="ECO:0007669"/>
    <property type="project" value="UniProtKB-KW"/>
</dbReference>
<keyword evidence="1 6" id="KW-0645">Protease</keyword>
<keyword evidence="4 6" id="KW-0862">Zinc</keyword>
<dbReference type="PROSITE" id="PS51257">
    <property type="entry name" value="PROKAR_LIPOPROTEIN"/>
    <property type="match status" value="1"/>
</dbReference>
<organism evidence="8 9">
    <name type="scientific">Xanthocytophaga agilis</name>
    <dbReference type="NCBI Taxonomy" id="3048010"/>
    <lineage>
        <taxon>Bacteria</taxon>
        <taxon>Pseudomonadati</taxon>
        <taxon>Bacteroidota</taxon>
        <taxon>Cytophagia</taxon>
        <taxon>Cytophagales</taxon>
        <taxon>Rhodocytophagaceae</taxon>
        <taxon>Xanthocytophaga</taxon>
    </lineage>
</organism>
<name>A0AAE3UEF5_9BACT</name>
<dbReference type="PANTHER" id="PTHR22726:SF1">
    <property type="entry name" value="METALLOENDOPEPTIDASE OMA1, MITOCHONDRIAL"/>
    <property type="match status" value="1"/>
</dbReference>
<gene>
    <name evidence="8" type="ORF">QNI22_11695</name>
</gene>
<comment type="caution">
    <text evidence="8">The sequence shown here is derived from an EMBL/GenBank/DDBJ whole genome shotgun (WGS) entry which is preliminary data.</text>
</comment>
<dbReference type="RefSeq" id="WP_314510809.1">
    <property type="nucleotide sequence ID" value="NZ_JASJOU010000003.1"/>
</dbReference>
<keyword evidence="3 6" id="KW-0378">Hydrolase</keyword>
<dbReference type="CDD" id="cd07331">
    <property type="entry name" value="M48C_Oma1_like"/>
    <property type="match status" value="1"/>
</dbReference>
<dbReference type="AlphaFoldDB" id="A0AAE3UEF5"/>
<evidence type="ECO:0000256" key="4">
    <source>
        <dbReference type="ARBA" id="ARBA00022833"/>
    </source>
</evidence>
<dbReference type="InterPro" id="IPR051156">
    <property type="entry name" value="Mito/Outer_Membr_Metalloprot"/>
</dbReference>
<evidence type="ECO:0000256" key="5">
    <source>
        <dbReference type="ARBA" id="ARBA00023049"/>
    </source>
</evidence>
<evidence type="ECO:0000256" key="6">
    <source>
        <dbReference type="RuleBase" id="RU003983"/>
    </source>
</evidence>
<evidence type="ECO:0000256" key="1">
    <source>
        <dbReference type="ARBA" id="ARBA00022670"/>
    </source>
</evidence>
<sequence length="269" mass="29235">MRKLSKFLLSLAIVGGIISCQKVPITGRSQLNFIPDSEMNAMALQAYTQFLTENKPVSNSQADMVKRVGARVQAALEKLLKERNQSNAISGFKWEYNLVDSKELNAWCMPGGKVVVYTGLLPVTQNEAGLAVVMGHEIAHAVARHGSERSSQQMVTNGLLQAGGVVVGQNPTLVNQIVLQAAGAGTQLGLLSHSRSQESEADEIGLYVAALAGYDPQESVKLWQRMAEASKGSQKPPEFLSTHPSDATRISRLQKLMPKALQYYNQSKK</sequence>
<comment type="similarity">
    <text evidence="6">Belongs to the peptidase M48 family.</text>
</comment>
<reference evidence="8" key="1">
    <citation type="submission" date="2023-05" db="EMBL/GenBank/DDBJ databases">
        <authorList>
            <person name="Zhang X."/>
        </authorList>
    </citation>
    <scope>NUCLEOTIDE SEQUENCE</scope>
    <source>
        <strain evidence="8">BD1B2-1</strain>
    </source>
</reference>
<dbReference type="EMBL" id="JASJOU010000003">
    <property type="protein sequence ID" value="MDJ1501316.1"/>
    <property type="molecule type" value="Genomic_DNA"/>
</dbReference>
<evidence type="ECO:0000256" key="3">
    <source>
        <dbReference type="ARBA" id="ARBA00022801"/>
    </source>
</evidence>